<feature type="transmembrane region" description="Helical" evidence="2">
    <location>
        <begin position="173"/>
        <end position="194"/>
    </location>
</feature>
<feature type="region of interest" description="Disordered" evidence="1">
    <location>
        <begin position="542"/>
        <end position="570"/>
    </location>
</feature>
<name>A0A3M6R038_9BURK</name>
<keyword evidence="2" id="KW-1133">Transmembrane helix</keyword>
<protein>
    <submittedName>
        <fullName evidence="3">PepSY domain-containing protein</fullName>
    </submittedName>
</protein>
<dbReference type="Proteomes" id="UP000278006">
    <property type="component" value="Unassembled WGS sequence"/>
</dbReference>
<gene>
    <name evidence="3" type="ORF">D8I35_03830</name>
</gene>
<evidence type="ECO:0000256" key="1">
    <source>
        <dbReference type="SAM" id="MobiDB-lite"/>
    </source>
</evidence>
<sequence>MSNVSTPQPAAAEAAASAPSVKPLKPVKKAAKAPGLRQTMSDLHIWTGLLVGWILYAVFLTGTLAFFRDETSLYMRPELPAAQQREAAPVVAQRLADHILASSPNASQLSISLPTERNPTASAFARSAEGGRRGFSSATYDPATAEKLDARETRGGDFFYTFHFNLHYMPALWARWLVGLCAMFMLVAIVSGVITHKKIFTDFFTFRWGKGQRAWLDAHNALSVLGLPFHFMITWSGLITLMVLYMPWGLEHLPSQADRAAVTGEMRFFLPPARPAGTPAELVAINGLVEQAEARWGAGHVGAVQIANPGDANARIAIVRQQASRVSTTPNYLLFDGVSGDLTRAKDASGPVATTQGVLYGLHLGRFADPVLRWLYFLVSLAGTAMVGTGLVLWIVKRRAKLPDPDKPYFGFWLVERLNIGAIAGLSVAVPALFWANRLLPLELAERGNWEIHCFFIAWAGALAWAFVRPAKRAWVELLWLAAALLAALPLANFLLTDRNVLISLWTGDWVFAGFELTLLAFAAAHAWLAIRTLRHQPKAKPVRKTMAKPTAPKVARAEPATAEPAGEHA</sequence>
<dbReference type="EMBL" id="RDQO01000001">
    <property type="protein sequence ID" value="RMX08249.1"/>
    <property type="molecule type" value="Genomic_DNA"/>
</dbReference>
<proteinExistence type="predicted"/>
<dbReference type="InterPro" id="IPR005625">
    <property type="entry name" value="PepSY-ass_TM"/>
</dbReference>
<dbReference type="PANTHER" id="PTHR34219">
    <property type="entry name" value="IRON-REGULATED INNER MEMBRANE PROTEIN-RELATED"/>
    <property type="match status" value="1"/>
</dbReference>
<keyword evidence="2" id="KW-0812">Transmembrane</keyword>
<dbReference type="Pfam" id="PF03929">
    <property type="entry name" value="PepSY_TM"/>
    <property type="match status" value="1"/>
</dbReference>
<organism evidence="3 4">
    <name type="scientific">Corticibacter populi</name>
    <dbReference type="NCBI Taxonomy" id="1550736"/>
    <lineage>
        <taxon>Bacteria</taxon>
        <taxon>Pseudomonadati</taxon>
        <taxon>Pseudomonadota</taxon>
        <taxon>Betaproteobacteria</taxon>
        <taxon>Burkholderiales</taxon>
        <taxon>Comamonadaceae</taxon>
        <taxon>Corticibacter</taxon>
    </lineage>
</organism>
<feature type="transmembrane region" description="Helical" evidence="2">
    <location>
        <begin position="417"/>
        <end position="436"/>
    </location>
</feature>
<feature type="transmembrane region" description="Helical" evidence="2">
    <location>
        <begin position="448"/>
        <end position="468"/>
    </location>
</feature>
<keyword evidence="2" id="KW-0472">Membrane</keyword>
<evidence type="ECO:0000256" key="2">
    <source>
        <dbReference type="SAM" id="Phobius"/>
    </source>
</evidence>
<comment type="caution">
    <text evidence="3">The sequence shown here is derived from an EMBL/GenBank/DDBJ whole genome shotgun (WGS) entry which is preliminary data.</text>
</comment>
<keyword evidence="4" id="KW-1185">Reference proteome</keyword>
<evidence type="ECO:0000313" key="3">
    <source>
        <dbReference type="EMBL" id="RMX08249.1"/>
    </source>
</evidence>
<feature type="transmembrane region" description="Helical" evidence="2">
    <location>
        <begin position="45"/>
        <end position="67"/>
    </location>
</feature>
<feature type="transmembrane region" description="Helical" evidence="2">
    <location>
        <begin position="374"/>
        <end position="396"/>
    </location>
</feature>
<feature type="transmembrane region" description="Helical" evidence="2">
    <location>
        <begin position="475"/>
        <end position="495"/>
    </location>
</feature>
<feature type="transmembrane region" description="Helical" evidence="2">
    <location>
        <begin position="215"/>
        <end position="245"/>
    </location>
</feature>
<feature type="transmembrane region" description="Helical" evidence="2">
    <location>
        <begin position="510"/>
        <end position="531"/>
    </location>
</feature>
<evidence type="ECO:0000313" key="4">
    <source>
        <dbReference type="Proteomes" id="UP000278006"/>
    </source>
</evidence>
<dbReference type="PANTHER" id="PTHR34219:SF4">
    <property type="entry name" value="PEPSY DOMAIN-CONTAINING PROTEIN"/>
    <property type="match status" value="1"/>
</dbReference>
<dbReference type="OrthoDB" id="9776609at2"/>
<dbReference type="AlphaFoldDB" id="A0A3M6R038"/>
<accession>A0A3M6R038</accession>
<reference evidence="3 4" key="1">
    <citation type="submission" date="2018-10" db="EMBL/GenBank/DDBJ databases">
        <title>Draft genome of Cortibacter populi DSM10536.</title>
        <authorList>
            <person name="Bernier A.-M."/>
            <person name="Bernard K."/>
        </authorList>
    </citation>
    <scope>NUCLEOTIDE SEQUENCE [LARGE SCALE GENOMIC DNA]</scope>
    <source>
        <strain evidence="3 4">DSM 105136</strain>
    </source>
</reference>